<dbReference type="Gene3D" id="6.20.50.20">
    <property type="match status" value="1"/>
</dbReference>
<dbReference type="InterPro" id="IPR007175">
    <property type="entry name" value="Rpr2/Snm1/Rpp21"/>
</dbReference>
<comment type="similarity">
    <text evidence="4">Belongs to the eukaryotic/archaeal RNase P protein component 4 family.</text>
</comment>
<dbReference type="OMA" id="HTMRTIG"/>
<organism evidence="5">
    <name type="scientific">Petromyzon marinus</name>
    <name type="common">Sea lamprey</name>
    <dbReference type="NCBI Taxonomy" id="7757"/>
    <lineage>
        <taxon>Eukaryota</taxon>
        <taxon>Metazoa</taxon>
        <taxon>Chordata</taxon>
        <taxon>Craniata</taxon>
        <taxon>Vertebrata</taxon>
        <taxon>Cyclostomata</taxon>
        <taxon>Hyperoartia</taxon>
        <taxon>Petromyzontiformes</taxon>
        <taxon>Petromyzontidae</taxon>
        <taxon>Petromyzon</taxon>
    </lineage>
</organism>
<sequence length="87" mass="10177">LKARMSKKQPQTRDKESFQRMNYLYQAAHCVLAQNPENQELVRFYTHTMRTIGRRLVIKSDPSIKRNVCKRCSSLLVPGITATVRLR</sequence>
<dbReference type="AlphaFoldDB" id="S4RCD8"/>
<dbReference type="PANTHER" id="PTHR14742:SF0">
    <property type="entry name" value="RIBONUCLEASE P PROTEIN SUBUNIT P21"/>
    <property type="match status" value="1"/>
</dbReference>
<reference evidence="5" key="2">
    <citation type="submission" date="2025-09" db="UniProtKB">
        <authorList>
            <consortium name="Ensembl"/>
        </authorList>
    </citation>
    <scope>IDENTIFICATION</scope>
</reference>
<evidence type="ECO:0000313" key="5">
    <source>
        <dbReference type="Ensembl" id="ENSPMAP00000002870.1"/>
    </source>
</evidence>
<evidence type="ECO:0000256" key="4">
    <source>
        <dbReference type="ARBA" id="ARBA00038402"/>
    </source>
</evidence>
<accession>S4RCD8</accession>
<dbReference type="GeneTree" id="ENSGT00390000003020"/>
<evidence type="ECO:0000256" key="2">
    <source>
        <dbReference type="ARBA" id="ARBA00022723"/>
    </source>
</evidence>
<dbReference type="PANTHER" id="PTHR14742">
    <property type="entry name" value="RIBONUCLEASE P SUBUNIT P21"/>
    <property type="match status" value="1"/>
</dbReference>
<evidence type="ECO:0000256" key="3">
    <source>
        <dbReference type="ARBA" id="ARBA00022833"/>
    </source>
</evidence>
<protein>
    <submittedName>
        <fullName evidence="5">Ribonuclease P 21 subunit</fullName>
    </submittedName>
</protein>
<keyword evidence="1" id="KW-0819">tRNA processing</keyword>
<dbReference type="Pfam" id="PF04032">
    <property type="entry name" value="Rpr2"/>
    <property type="match status" value="1"/>
</dbReference>
<dbReference type="Ensembl" id="ENSPMAT00000002884.1">
    <property type="protein sequence ID" value="ENSPMAP00000002870.1"/>
    <property type="gene ID" value="ENSPMAG00000002639.1"/>
</dbReference>
<reference evidence="5" key="1">
    <citation type="submission" date="2025-08" db="UniProtKB">
        <authorList>
            <consortium name="Ensembl"/>
        </authorList>
    </citation>
    <scope>IDENTIFICATION</scope>
</reference>
<proteinExistence type="inferred from homology"/>
<dbReference type="GO" id="GO:0046872">
    <property type="term" value="F:metal ion binding"/>
    <property type="evidence" value="ECO:0007669"/>
    <property type="project" value="UniProtKB-KW"/>
</dbReference>
<dbReference type="GO" id="GO:0008033">
    <property type="term" value="P:tRNA processing"/>
    <property type="evidence" value="ECO:0007669"/>
    <property type="project" value="UniProtKB-KW"/>
</dbReference>
<name>S4RCD8_PETMA</name>
<keyword evidence="3" id="KW-0862">Zinc</keyword>
<keyword evidence="2" id="KW-0479">Metal-binding</keyword>
<dbReference type="STRING" id="7757.ENSPMAP00000002870"/>
<dbReference type="HOGENOM" id="CLU_079140_4_0_1"/>
<evidence type="ECO:0000256" key="1">
    <source>
        <dbReference type="ARBA" id="ARBA00022694"/>
    </source>
</evidence>
<dbReference type="GO" id="GO:0005655">
    <property type="term" value="C:nucleolar ribonuclease P complex"/>
    <property type="evidence" value="ECO:0007669"/>
    <property type="project" value="TreeGrafter"/>
</dbReference>